<evidence type="ECO:0000313" key="1">
    <source>
        <dbReference type="EMBL" id="KAF6435791.1"/>
    </source>
</evidence>
<keyword evidence="2" id="KW-1185">Reference proteome</keyword>
<reference evidence="1 2" key="1">
    <citation type="journal article" date="2020" name="Nature">
        <title>Six reference-quality genomes reveal evolution of bat adaptations.</title>
        <authorList>
            <person name="Jebb D."/>
            <person name="Huang Z."/>
            <person name="Pippel M."/>
            <person name="Hughes G.M."/>
            <person name="Lavrichenko K."/>
            <person name="Devanna P."/>
            <person name="Winkler S."/>
            <person name="Jermiin L.S."/>
            <person name="Skirmuntt E.C."/>
            <person name="Katzourakis A."/>
            <person name="Burkitt-Gray L."/>
            <person name="Ray D.A."/>
            <person name="Sullivan K.A.M."/>
            <person name="Roscito J.G."/>
            <person name="Kirilenko B.M."/>
            <person name="Davalos L.M."/>
            <person name="Corthals A.P."/>
            <person name="Power M.L."/>
            <person name="Jones G."/>
            <person name="Ransome R.D."/>
            <person name="Dechmann D.K.N."/>
            <person name="Locatelli A.G."/>
            <person name="Puechmaille S.J."/>
            <person name="Fedrigo O."/>
            <person name="Jarvis E.D."/>
            <person name="Hiller M."/>
            <person name="Vernes S.C."/>
            <person name="Myers E.W."/>
            <person name="Teeling E.C."/>
        </authorList>
    </citation>
    <scope>NUCLEOTIDE SEQUENCE [LARGE SCALE GENOMIC DNA]</scope>
    <source>
        <strain evidence="1">MRouAeg1</strain>
        <tissue evidence="1">Muscle</tissue>
    </source>
</reference>
<comment type="caution">
    <text evidence="1">The sequence shown here is derived from an EMBL/GenBank/DDBJ whole genome shotgun (WGS) entry which is preliminary data.</text>
</comment>
<sequence length="123" mass="13870">MITEFCHHSMCQSLRQECLGLQRMHIATLFLPCLHIPQGTPGCVYSTSLCFSYFPPLLLTNSPTFRCSNVPISQPCLCVKLRILSLDCSFQFLIVSRGEIKGTPHTTMLLMSLQELLYLLIST</sequence>
<dbReference type="AlphaFoldDB" id="A0A7J8EKD6"/>
<accession>A0A7J8EKD6</accession>
<proteinExistence type="predicted"/>
<organism evidence="1 2">
    <name type="scientific">Rousettus aegyptiacus</name>
    <name type="common">Egyptian fruit bat</name>
    <name type="synonym">Pteropus aegyptiacus</name>
    <dbReference type="NCBI Taxonomy" id="9407"/>
    <lineage>
        <taxon>Eukaryota</taxon>
        <taxon>Metazoa</taxon>
        <taxon>Chordata</taxon>
        <taxon>Craniata</taxon>
        <taxon>Vertebrata</taxon>
        <taxon>Euteleostomi</taxon>
        <taxon>Mammalia</taxon>
        <taxon>Eutheria</taxon>
        <taxon>Laurasiatheria</taxon>
        <taxon>Chiroptera</taxon>
        <taxon>Yinpterochiroptera</taxon>
        <taxon>Pteropodoidea</taxon>
        <taxon>Pteropodidae</taxon>
        <taxon>Rousettinae</taxon>
        <taxon>Rousettus</taxon>
    </lineage>
</organism>
<dbReference type="EMBL" id="JACASE010000009">
    <property type="protein sequence ID" value="KAF6435791.1"/>
    <property type="molecule type" value="Genomic_DNA"/>
</dbReference>
<dbReference type="Proteomes" id="UP000593571">
    <property type="component" value="Unassembled WGS sequence"/>
</dbReference>
<gene>
    <name evidence="1" type="ORF">HJG63_012518</name>
</gene>
<name>A0A7J8EKD6_ROUAE</name>
<protein>
    <submittedName>
        <fullName evidence="1">Uncharacterized protein</fullName>
    </submittedName>
</protein>
<evidence type="ECO:0000313" key="2">
    <source>
        <dbReference type="Proteomes" id="UP000593571"/>
    </source>
</evidence>